<reference evidence="1" key="1">
    <citation type="submission" date="2023-09" db="EMBL/GenBank/DDBJ databases">
        <title>Arcobacter tbilisiensis sp. nov. isolated from chicken meat in Tbilisi, Georgia.</title>
        <authorList>
            <person name="Matthias R."/>
            <person name="Zautner A.E."/>
        </authorList>
    </citation>
    <scope>NUCLEOTIDE SEQUENCE</scope>
    <source>
        <strain evidence="1">LEO 107</strain>
    </source>
</reference>
<evidence type="ECO:0000313" key="1">
    <source>
        <dbReference type="EMBL" id="WNL16879.1"/>
    </source>
</evidence>
<proteinExistence type="predicted"/>
<gene>
    <name evidence="1" type="ORF">RJG54_00340</name>
</gene>
<name>A0AA96I469_9BACT</name>
<dbReference type="EMBL" id="CP134846">
    <property type="protein sequence ID" value="WNL16879.1"/>
    <property type="molecule type" value="Genomic_DNA"/>
</dbReference>
<sequence>MNSFDYRHDTAKIVVSSSNKENIDKFLESCENVISSSTHFNEESKIFEATIDVGKL</sequence>
<protein>
    <submittedName>
        <fullName evidence="1">Uncharacterized protein</fullName>
    </submittedName>
</protein>
<accession>A0AA96I469</accession>
<dbReference type="AlphaFoldDB" id="A0AA96I469"/>
<organism evidence="1">
    <name type="scientific">Arcobacter sp. AZ-2023</name>
    <dbReference type="NCBI Taxonomy" id="3074453"/>
    <lineage>
        <taxon>Bacteria</taxon>
        <taxon>Pseudomonadati</taxon>
        <taxon>Campylobacterota</taxon>
        <taxon>Epsilonproteobacteria</taxon>
        <taxon>Campylobacterales</taxon>
        <taxon>Arcobacteraceae</taxon>
        <taxon>Arcobacter</taxon>
    </lineage>
</organism>